<dbReference type="Pfam" id="PF00999">
    <property type="entry name" value="Na_H_Exchanger"/>
    <property type="match status" value="1"/>
</dbReference>
<dbReference type="RefSeq" id="WP_015504399.1">
    <property type="nucleotide sequence ID" value="NZ_CAYARL010000024.1"/>
</dbReference>
<gene>
    <name evidence="9" type="ORF">BKD89_02485</name>
</gene>
<feature type="transmembrane region" description="Helical" evidence="7">
    <location>
        <begin position="31"/>
        <end position="47"/>
    </location>
</feature>
<sequence>MEESVLLVNMTILLLLGGVCSMVFRKLKMPAVIGYLVTGIILANYWSGKSEDTELIVNFLSDLGLIFLMFCIGMELNLKKLRKMGSFAIMVVMIQVPLMLFGGYLLGMLFLGLDSLQAIIFGAIISGSSTAVVTIVLKDQDRLTHAEVETVILITVVEDVAQVIILSAISPMMTGEAMSAESIVWMLLTIIVFMVAAIGLGLLFIPKLLDWIGEKMSDEIILIVALGLCFCMAWLSTLVGLSMAIGAFMMGVIVSQAKPAKIIEHDIRPMKDIFMMMFFISIGLEIRPESLVDNIAIILIIYVIYFVLKCSSVLLAYFVGNKPMRMSFYSSISLVAMGEFAFIISKEAYDANIISPDFYAAVVGSALMTMILLPIIDSKSEKICDTVQNKSPQFMVNGFLKLEKMRSNFYAKLSLASKTTRANFRTRVTYTYFEVMLLAIVEICVYIMTPFLAEFLYDNTSEAITTYYSTMIIMIANFVVLIPIIYRLVFNFKFIERVMLDSERKAAEAGSGNIQSRTAKIMKYLVEMNAWILIIAIDFLIILIMPNEVSLLDHFVVAGAGTLFVAIAYTLRYLKRR</sequence>
<feature type="transmembrane region" description="Helical" evidence="7">
    <location>
        <begin position="59"/>
        <end position="78"/>
    </location>
</feature>
<feature type="transmembrane region" description="Helical" evidence="7">
    <location>
        <begin position="220"/>
        <end position="253"/>
    </location>
</feature>
<dbReference type="GO" id="GO:0015297">
    <property type="term" value="F:antiporter activity"/>
    <property type="evidence" value="ECO:0007669"/>
    <property type="project" value="InterPro"/>
</dbReference>
<feature type="transmembrane region" description="Helical" evidence="7">
    <location>
        <begin position="87"/>
        <end position="110"/>
    </location>
</feature>
<protein>
    <submittedName>
        <fullName evidence="9">Potassium transporter Kef</fullName>
    </submittedName>
</protein>
<dbReference type="GeneID" id="41321299"/>
<dbReference type="InterPro" id="IPR038770">
    <property type="entry name" value="Na+/solute_symporter_sf"/>
</dbReference>
<dbReference type="AlphaFoldDB" id="A0A3G3IFS4"/>
<feature type="transmembrane region" description="Helical" evidence="7">
    <location>
        <begin position="183"/>
        <end position="205"/>
    </location>
</feature>
<evidence type="ECO:0000313" key="10">
    <source>
        <dbReference type="Proteomes" id="UP000273278"/>
    </source>
</evidence>
<feature type="transmembrane region" description="Helical" evidence="7">
    <location>
        <begin position="551"/>
        <end position="571"/>
    </location>
</feature>
<comment type="subcellular location">
    <subcellularLocation>
        <location evidence="1">Membrane</location>
        <topology evidence="1">Multi-pass membrane protein</topology>
    </subcellularLocation>
</comment>
<evidence type="ECO:0000256" key="6">
    <source>
        <dbReference type="ARBA" id="ARBA00023136"/>
    </source>
</evidence>
<evidence type="ECO:0000256" key="5">
    <source>
        <dbReference type="ARBA" id="ARBA00022989"/>
    </source>
</evidence>
<keyword evidence="4 7" id="KW-0812">Transmembrane</keyword>
<evidence type="ECO:0000313" key="9">
    <source>
        <dbReference type="EMBL" id="AYQ54675.1"/>
    </source>
</evidence>
<evidence type="ECO:0000256" key="7">
    <source>
        <dbReference type="SAM" id="Phobius"/>
    </source>
</evidence>
<dbReference type="GO" id="GO:0016020">
    <property type="term" value="C:membrane"/>
    <property type="evidence" value="ECO:0007669"/>
    <property type="project" value="UniProtKB-SubCell"/>
</dbReference>
<evidence type="ECO:0000256" key="2">
    <source>
        <dbReference type="ARBA" id="ARBA00005551"/>
    </source>
</evidence>
<evidence type="ECO:0000256" key="4">
    <source>
        <dbReference type="ARBA" id="ARBA00022692"/>
    </source>
</evidence>
<dbReference type="GO" id="GO:1902600">
    <property type="term" value="P:proton transmembrane transport"/>
    <property type="evidence" value="ECO:0007669"/>
    <property type="project" value="InterPro"/>
</dbReference>
<organism evidence="9 10">
    <name type="scientific">Methanomethylophilus alvi</name>
    <dbReference type="NCBI Taxonomy" id="1291540"/>
    <lineage>
        <taxon>Archaea</taxon>
        <taxon>Methanobacteriati</taxon>
        <taxon>Thermoplasmatota</taxon>
        <taxon>Thermoplasmata</taxon>
        <taxon>Methanomassiliicoccales</taxon>
        <taxon>Methanomethylophilaceae</taxon>
        <taxon>Methanomethylophilus</taxon>
    </lineage>
</organism>
<keyword evidence="6 7" id="KW-0472">Membrane</keyword>
<keyword evidence="3" id="KW-0813">Transport</keyword>
<feature type="transmembrane region" description="Helical" evidence="7">
    <location>
        <begin position="295"/>
        <end position="319"/>
    </location>
</feature>
<dbReference type="OMA" id="FKWSAKE"/>
<dbReference type="PANTHER" id="PTHR42751">
    <property type="entry name" value="SODIUM/HYDROGEN EXCHANGER FAMILY/TRKA DOMAIN PROTEIN"/>
    <property type="match status" value="1"/>
</dbReference>
<feature type="transmembrane region" description="Helical" evidence="7">
    <location>
        <begin position="468"/>
        <end position="489"/>
    </location>
</feature>
<feature type="transmembrane region" description="Helical" evidence="7">
    <location>
        <begin position="428"/>
        <end position="448"/>
    </location>
</feature>
<feature type="domain" description="Cation/H+ exchanger transmembrane" evidence="8">
    <location>
        <begin position="14"/>
        <end position="375"/>
    </location>
</feature>
<comment type="similarity">
    <text evidence="2">Belongs to the monovalent cation:proton antiporter 2 (CPA2) transporter (TC 2.A.37) family.</text>
</comment>
<name>A0A3G3IFS4_9ARCH</name>
<feature type="transmembrane region" description="Helical" evidence="7">
    <location>
        <begin position="524"/>
        <end position="545"/>
    </location>
</feature>
<accession>A0A3G3IFS4</accession>
<feature type="transmembrane region" description="Helical" evidence="7">
    <location>
        <begin position="358"/>
        <end position="376"/>
    </location>
</feature>
<evidence type="ECO:0000259" key="8">
    <source>
        <dbReference type="Pfam" id="PF00999"/>
    </source>
</evidence>
<reference evidence="9 10" key="1">
    <citation type="submission" date="2016-10" db="EMBL/GenBank/DDBJ databases">
        <title>Complete genome of the TMA-utilizing, human hosted archaeon Methanomethylophilus alvus Gen. nov, sp. nov., strain Mx-05, derived from a pure culture.</title>
        <authorList>
            <person name="Brugere J.-F."/>
            <person name="Ben Hania W."/>
            <person name="Chaudhary P.P."/>
            <person name="Gaci N."/>
            <person name="Borrel G."/>
            <person name="Cao Van Tuat L."/>
            <person name="Fardeau M.-L."/>
            <person name="Harris H.M.B."/>
            <person name="O'Toole P.W."/>
            <person name="Ollivier B."/>
        </authorList>
    </citation>
    <scope>NUCLEOTIDE SEQUENCE [LARGE SCALE GENOMIC DNA]</scope>
    <source>
        <strain evidence="9 10">Mx-05</strain>
    </source>
</reference>
<feature type="transmembrane region" description="Helical" evidence="7">
    <location>
        <begin position="273"/>
        <end position="289"/>
    </location>
</feature>
<evidence type="ECO:0000256" key="1">
    <source>
        <dbReference type="ARBA" id="ARBA00004141"/>
    </source>
</evidence>
<keyword evidence="5 7" id="KW-1133">Transmembrane helix</keyword>
<feature type="transmembrane region" description="Helical" evidence="7">
    <location>
        <begin position="116"/>
        <end position="137"/>
    </location>
</feature>
<proteinExistence type="inferred from homology"/>
<evidence type="ECO:0000256" key="3">
    <source>
        <dbReference type="ARBA" id="ARBA00022448"/>
    </source>
</evidence>
<dbReference type="Proteomes" id="UP000273278">
    <property type="component" value="Chromosome"/>
</dbReference>
<dbReference type="Gene3D" id="1.20.1530.20">
    <property type="match status" value="1"/>
</dbReference>
<dbReference type="InterPro" id="IPR006153">
    <property type="entry name" value="Cation/H_exchanger_TM"/>
</dbReference>
<feature type="transmembrane region" description="Helical" evidence="7">
    <location>
        <begin position="6"/>
        <end position="24"/>
    </location>
</feature>
<dbReference type="PANTHER" id="PTHR42751:SF3">
    <property type="entry name" value="SODIUM_GLUTAMATE SYMPORTER"/>
    <property type="match status" value="1"/>
</dbReference>
<dbReference type="EMBL" id="CP017686">
    <property type="protein sequence ID" value="AYQ54675.1"/>
    <property type="molecule type" value="Genomic_DNA"/>
</dbReference>
<feature type="transmembrane region" description="Helical" evidence="7">
    <location>
        <begin position="326"/>
        <end position="346"/>
    </location>
</feature>